<proteinExistence type="inferred from homology"/>
<dbReference type="PANTHER" id="PTHR48083:SF28">
    <property type="entry name" value="ACYL-COA DEHYDROGENASE FAMILY PROTEIN (AFU_ORTHOLOGUE AFUA_6G10880)-RELATED"/>
    <property type="match status" value="1"/>
</dbReference>
<dbReference type="Gene3D" id="1.10.540.10">
    <property type="entry name" value="Acyl-CoA dehydrogenase/oxidase, N-terminal domain"/>
    <property type="match status" value="1"/>
</dbReference>
<feature type="domain" description="Acyl-CoA dehydrogenase/oxidase N-terminal" evidence="7">
    <location>
        <begin position="30"/>
        <end position="156"/>
    </location>
</feature>
<reference evidence="8" key="1">
    <citation type="submission" date="2022-06" db="EMBL/GenBank/DDBJ databases">
        <authorList>
            <consortium name="SYNGENTA / RWTH Aachen University"/>
        </authorList>
    </citation>
    <scope>NUCLEOTIDE SEQUENCE</scope>
</reference>
<dbReference type="GO" id="GO:0003995">
    <property type="term" value="F:acyl-CoA dehydrogenase activity"/>
    <property type="evidence" value="ECO:0007669"/>
    <property type="project" value="TreeGrafter"/>
</dbReference>
<comment type="caution">
    <text evidence="8">The sequence shown here is derived from an EMBL/GenBank/DDBJ whole genome shotgun (WGS) entry which is preliminary data.</text>
</comment>
<dbReference type="SUPFAM" id="SSF47203">
    <property type="entry name" value="Acyl-CoA dehydrogenase C-terminal domain-like"/>
    <property type="match status" value="1"/>
</dbReference>
<dbReference type="GO" id="GO:0050660">
    <property type="term" value="F:flavin adenine dinucleotide binding"/>
    <property type="evidence" value="ECO:0007669"/>
    <property type="project" value="InterPro"/>
</dbReference>
<keyword evidence="4" id="KW-0274">FAD</keyword>
<protein>
    <submittedName>
        <fullName evidence="8">Acyl-CoA dehydrogenase/oxidase</fullName>
    </submittedName>
</protein>
<dbReference type="InterPro" id="IPR046373">
    <property type="entry name" value="Acyl-CoA_Oxase/DH_mid-dom_sf"/>
</dbReference>
<dbReference type="InterPro" id="IPR036250">
    <property type="entry name" value="AcylCo_DH-like_C"/>
</dbReference>
<evidence type="ECO:0000313" key="9">
    <source>
        <dbReference type="Proteomes" id="UP001153365"/>
    </source>
</evidence>
<comment type="cofactor">
    <cofactor evidence="1">
        <name>FAD</name>
        <dbReference type="ChEBI" id="CHEBI:57692"/>
    </cofactor>
</comment>
<keyword evidence="5" id="KW-0560">Oxidoreductase</keyword>
<name>A0AAV0AY82_PHAPC</name>
<dbReference type="Gene3D" id="1.20.140.10">
    <property type="entry name" value="Butyryl-CoA Dehydrogenase, subunit A, domain 3"/>
    <property type="match status" value="1"/>
</dbReference>
<dbReference type="InterPro" id="IPR050741">
    <property type="entry name" value="Acyl-CoA_dehydrogenase"/>
</dbReference>
<comment type="similarity">
    <text evidence="2">Belongs to the acyl-CoA dehydrogenase family.</text>
</comment>
<dbReference type="InterPro" id="IPR037069">
    <property type="entry name" value="AcylCoA_DH/ox_N_sf"/>
</dbReference>
<dbReference type="InterPro" id="IPR009100">
    <property type="entry name" value="AcylCoA_DH/oxidase_NM_dom_sf"/>
</dbReference>
<organism evidence="8 9">
    <name type="scientific">Phakopsora pachyrhizi</name>
    <name type="common">Asian soybean rust disease fungus</name>
    <dbReference type="NCBI Taxonomy" id="170000"/>
    <lineage>
        <taxon>Eukaryota</taxon>
        <taxon>Fungi</taxon>
        <taxon>Dikarya</taxon>
        <taxon>Basidiomycota</taxon>
        <taxon>Pucciniomycotina</taxon>
        <taxon>Pucciniomycetes</taxon>
        <taxon>Pucciniales</taxon>
        <taxon>Phakopsoraceae</taxon>
        <taxon>Phakopsora</taxon>
    </lineage>
</organism>
<dbReference type="InterPro" id="IPR009075">
    <property type="entry name" value="AcylCo_DH/oxidase_C"/>
</dbReference>
<keyword evidence="3" id="KW-0285">Flavoprotein</keyword>
<dbReference type="Pfam" id="PF00441">
    <property type="entry name" value="Acyl-CoA_dh_1"/>
    <property type="match status" value="1"/>
</dbReference>
<dbReference type="Gene3D" id="2.40.110.10">
    <property type="entry name" value="Butyryl-CoA Dehydrogenase, subunit A, domain 2"/>
    <property type="match status" value="1"/>
</dbReference>
<dbReference type="EMBL" id="CALTRL010002321">
    <property type="protein sequence ID" value="CAH7675381.1"/>
    <property type="molecule type" value="Genomic_DNA"/>
</dbReference>
<evidence type="ECO:0000256" key="5">
    <source>
        <dbReference type="ARBA" id="ARBA00023002"/>
    </source>
</evidence>
<accession>A0AAV0AY82</accession>
<sequence length="334" mass="36634">MTRHEPFGNQLTPFSEPSWYNGLPSPYYNESHIKLRKIAREWTETHLVDQAHDWEENGSIDHKTYERAAQDGLILPNLGGLRIPKEWTRHGKIIGDIPADQWDGFHAFILQDELSRCGSAGAVGGLFSGLAYGGPLVWKYGSDFLRNSVVPSILDGSKRICIAITEPNAGSDVKNLSTTAEKRITNGIWGDYFSTAVRTKGSAGDPSGISVIVIPKGPGVKVSRLKMGGVWSSGTSQVVFDNVKVPIEYLVGVENKGFEYIMSNFNHERMNIAFSAHRSARICIEDAFKHSQKRKVALLGGQSALLKAHCGITLEYVAREAVQIMGGLGYTRGG</sequence>
<dbReference type="GO" id="GO:0033539">
    <property type="term" value="P:fatty acid beta-oxidation using acyl-CoA dehydrogenase"/>
    <property type="evidence" value="ECO:0007669"/>
    <property type="project" value="TreeGrafter"/>
</dbReference>
<dbReference type="Pfam" id="PF02771">
    <property type="entry name" value="Acyl-CoA_dh_N"/>
    <property type="match status" value="1"/>
</dbReference>
<dbReference type="InterPro" id="IPR013786">
    <property type="entry name" value="AcylCoA_DH/ox_N"/>
</dbReference>
<dbReference type="SUPFAM" id="SSF56645">
    <property type="entry name" value="Acyl-CoA dehydrogenase NM domain-like"/>
    <property type="match status" value="1"/>
</dbReference>
<dbReference type="AlphaFoldDB" id="A0AAV0AY82"/>
<dbReference type="Proteomes" id="UP001153365">
    <property type="component" value="Unassembled WGS sequence"/>
</dbReference>
<evidence type="ECO:0000313" key="8">
    <source>
        <dbReference type="EMBL" id="CAH7675381.1"/>
    </source>
</evidence>
<evidence type="ECO:0000256" key="4">
    <source>
        <dbReference type="ARBA" id="ARBA00022827"/>
    </source>
</evidence>
<feature type="domain" description="Acyl-CoA dehydrogenase/oxidase C-terminal" evidence="6">
    <location>
        <begin position="255"/>
        <end position="296"/>
    </location>
</feature>
<keyword evidence="9" id="KW-1185">Reference proteome</keyword>
<evidence type="ECO:0000256" key="2">
    <source>
        <dbReference type="ARBA" id="ARBA00009347"/>
    </source>
</evidence>
<evidence type="ECO:0000256" key="3">
    <source>
        <dbReference type="ARBA" id="ARBA00022630"/>
    </source>
</evidence>
<gene>
    <name evidence="8" type="ORF">PPACK8108_LOCUS10378</name>
</gene>
<dbReference type="PANTHER" id="PTHR48083">
    <property type="entry name" value="MEDIUM-CHAIN SPECIFIC ACYL-COA DEHYDROGENASE, MITOCHONDRIAL-RELATED"/>
    <property type="match status" value="1"/>
</dbReference>
<evidence type="ECO:0000259" key="7">
    <source>
        <dbReference type="Pfam" id="PF02771"/>
    </source>
</evidence>
<evidence type="ECO:0000256" key="1">
    <source>
        <dbReference type="ARBA" id="ARBA00001974"/>
    </source>
</evidence>
<evidence type="ECO:0000259" key="6">
    <source>
        <dbReference type="Pfam" id="PF00441"/>
    </source>
</evidence>
<dbReference type="GO" id="GO:0005737">
    <property type="term" value="C:cytoplasm"/>
    <property type="evidence" value="ECO:0007669"/>
    <property type="project" value="TreeGrafter"/>
</dbReference>